<evidence type="ECO:0000256" key="5">
    <source>
        <dbReference type="ARBA" id="ARBA00022692"/>
    </source>
</evidence>
<dbReference type="Pfam" id="PF03116">
    <property type="entry name" value="NQR2_RnfD_RnfE"/>
    <property type="match status" value="1"/>
</dbReference>
<dbReference type="InterPro" id="IPR004338">
    <property type="entry name" value="NqrB/RnfD"/>
</dbReference>
<dbReference type="NCBIfam" id="TIGR01946">
    <property type="entry name" value="rnfD"/>
    <property type="match status" value="1"/>
</dbReference>
<feature type="transmembrane region" description="Helical" evidence="10">
    <location>
        <begin position="121"/>
        <end position="139"/>
    </location>
</feature>
<evidence type="ECO:0000256" key="2">
    <source>
        <dbReference type="ARBA" id="ARBA00022553"/>
    </source>
</evidence>
<keyword evidence="10" id="KW-0997">Cell inner membrane</keyword>
<keyword evidence="3 10" id="KW-0285">Flavoprotein</keyword>
<protein>
    <recommendedName>
        <fullName evidence="10">Ion-translocating oxidoreductase complex subunit D</fullName>
        <ecNumber evidence="10">7.-.-.-</ecNumber>
    </recommendedName>
    <alternativeName>
        <fullName evidence="10">Rnf electron transport complex subunit D</fullName>
    </alternativeName>
</protein>
<keyword evidence="4 10" id="KW-0288">FMN</keyword>
<evidence type="ECO:0000256" key="8">
    <source>
        <dbReference type="ARBA" id="ARBA00022989"/>
    </source>
</evidence>
<feature type="transmembrane region" description="Helical" evidence="10">
    <location>
        <begin position="243"/>
        <end position="261"/>
    </location>
</feature>
<keyword evidence="6 10" id="KW-1278">Translocase</keyword>
<comment type="cofactor">
    <cofactor evidence="10">
        <name>FMN</name>
        <dbReference type="ChEBI" id="CHEBI:58210"/>
    </cofactor>
</comment>
<dbReference type="EC" id="7.-.-.-" evidence="10"/>
<comment type="similarity">
    <text evidence="10">Belongs to the NqrB/RnfD family.</text>
</comment>
<comment type="function">
    <text evidence="10">Part of a membrane-bound complex that couples electron transfer with translocation of ions across the membrane.</text>
</comment>
<dbReference type="EMBL" id="BAABFC010000016">
    <property type="protein sequence ID" value="GAA4501358.1"/>
    <property type="molecule type" value="Genomic_DNA"/>
</dbReference>
<evidence type="ECO:0000256" key="10">
    <source>
        <dbReference type="HAMAP-Rule" id="MF_00462"/>
    </source>
</evidence>
<keyword evidence="8 10" id="KW-1133">Transmembrane helix</keyword>
<evidence type="ECO:0000256" key="9">
    <source>
        <dbReference type="ARBA" id="ARBA00023136"/>
    </source>
</evidence>
<accession>A0ABP8QFW6</accession>
<evidence type="ECO:0000256" key="4">
    <source>
        <dbReference type="ARBA" id="ARBA00022643"/>
    </source>
</evidence>
<feature type="modified residue" description="FMN phosphoryl threonine" evidence="10">
    <location>
        <position position="161"/>
    </location>
</feature>
<reference evidence="12" key="1">
    <citation type="journal article" date="2019" name="Int. J. Syst. Evol. Microbiol.">
        <title>The Global Catalogue of Microorganisms (GCM) 10K type strain sequencing project: providing services to taxonomists for standard genome sequencing and annotation.</title>
        <authorList>
            <consortium name="The Broad Institute Genomics Platform"/>
            <consortium name="The Broad Institute Genome Sequencing Center for Infectious Disease"/>
            <person name="Wu L."/>
            <person name="Ma J."/>
        </authorList>
    </citation>
    <scope>NUCLEOTIDE SEQUENCE [LARGE SCALE GENOMIC DNA]</scope>
    <source>
        <strain evidence="12">JCM 32226</strain>
    </source>
</reference>
<dbReference type="PANTHER" id="PTHR30578">
    <property type="entry name" value="ELECTRON TRANSPORT COMPLEX PROTEIN RNFD"/>
    <property type="match status" value="1"/>
</dbReference>
<keyword evidence="9 10" id="KW-0472">Membrane</keyword>
<name>A0ABP8QFW6_9GAMM</name>
<dbReference type="Proteomes" id="UP001501321">
    <property type="component" value="Unassembled WGS sequence"/>
</dbReference>
<evidence type="ECO:0000256" key="1">
    <source>
        <dbReference type="ARBA" id="ARBA00022448"/>
    </source>
</evidence>
<dbReference type="HAMAP" id="MF_00462">
    <property type="entry name" value="RsxD_RnfD"/>
    <property type="match status" value="1"/>
</dbReference>
<evidence type="ECO:0000256" key="3">
    <source>
        <dbReference type="ARBA" id="ARBA00022630"/>
    </source>
</evidence>
<sequence length="326" mass="34663">MTLRAPHAHEGISIPTLMFKVILALLPAALLGVLQFGVPALLLLITCLLTAVLCEGLCRKLNPQAEGRVNDGAALLTALLLAMSLPPHLPLWLGALGTAIAILFGKQIYGGLGQNPFNPAMLARVVLLIAFPVQMTHWVDPAAFYDGHWYTAGVDGHSGATLLGGFKESGHLSVDQVGQWLGTARGSLGETSALLLVLGGLWLIWQQVFSWHVPAATLLGALVPATLLWLINPVLLPDPISQLTGGGLLLGAFFIATDPVTSPTSNRGKLWFGAGLGFLVFIIRTFGNFPEGVAFAVLIMNGATPLIDHFTRPTIYGHKVRKEEQA</sequence>
<feature type="transmembrane region" description="Helical" evidence="10">
    <location>
        <begin position="270"/>
        <end position="287"/>
    </location>
</feature>
<keyword evidence="7 10" id="KW-0249">Electron transport</keyword>
<proteinExistence type="inferred from homology"/>
<feature type="transmembrane region" description="Helical" evidence="10">
    <location>
        <begin position="212"/>
        <end position="231"/>
    </location>
</feature>
<comment type="caution">
    <text evidence="10">Lacks conserved residue(s) required for the propagation of feature annotation.</text>
</comment>
<evidence type="ECO:0000313" key="12">
    <source>
        <dbReference type="Proteomes" id="UP001501321"/>
    </source>
</evidence>
<evidence type="ECO:0000256" key="7">
    <source>
        <dbReference type="ARBA" id="ARBA00022982"/>
    </source>
</evidence>
<comment type="subunit">
    <text evidence="10">The complex is composed of six subunits: RnfA, RnfB, RnfC, RnfD, RnfE and RnfG.</text>
</comment>
<feature type="transmembrane region" description="Helical" evidence="10">
    <location>
        <begin position="91"/>
        <end position="109"/>
    </location>
</feature>
<feature type="transmembrane region" description="Helical" evidence="10">
    <location>
        <begin position="187"/>
        <end position="205"/>
    </location>
</feature>
<dbReference type="PANTHER" id="PTHR30578:SF0">
    <property type="entry name" value="ION-TRANSLOCATING OXIDOREDUCTASE COMPLEX SUBUNIT D"/>
    <property type="match status" value="1"/>
</dbReference>
<gene>
    <name evidence="11" type="primary">rsxD_2</name>
    <name evidence="10" type="synonym">rnfD</name>
    <name evidence="11" type="ORF">GCM10023095_24410</name>
</gene>
<dbReference type="RefSeq" id="WP_345013480.1">
    <property type="nucleotide sequence ID" value="NZ_BAABFC010000016.1"/>
</dbReference>
<evidence type="ECO:0000256" key="6">
    <source>
        <dbReference type="ARBA" id="ARBA00022967"/>
    </source>
</evidence>
<keyword evidence="12" id="KW-1185">Reference proteome</keyword>
<keyword evidence="5 10" id="KW-0812">Transmembrane</keyword>
<keyword evidence="1 10" id="KW-0813">Transport</keyword>
<evidence type="ECO:0000313" key="11">
    <source>
        <dbReference type="EMBL" id="GAA4501358.1"/>
    </source>
</evidence>
<keyword evidence="10" id="KW-1003">Cell membrane</keyword>
<comment type="caution">
    <text evidence="11">The sequence shown here is derived from an EMBL/GenBank/DDBJ whole genome shotgun (WGS) entry which is preliminary data.</text>
</comment>
<comment type="subcellular location">
    <subcellularLocation>
        <location evidence="10">Cell inner membrane</location>
        <topology evidence="10">Multi-pass membrane protein</topology>
    </subcellularLocation>
</comment>
<organism evidence="11 12">
    <name type="scientific">Pseudaeromonas paramecii</name>
    <dbReference type="NCBI Taxonomy" id="2138166"/>
    <lineage>
        <taxon>Bacteria</taxon>
        <taxon>Pseudomonadati</taxon>
        <taxon>Pseudomonadota</taxon>
        <taxon>Gammaproteobacteria</taxon>
        <taxon>Aeromonadales</taxon>
        <taxon>Aeromonadaceae</taxon>
        <taxon>Pseudaeromonas</taxon>
    </lineage>
</organism>
<dbReference type="InterPro" id="IPR011303">
    <property type="entry name" value="RnfD_bac"/>
</dbReference>
<keyword evidence="2 10" id="KW-0597">Phosphoprotein</keyword>